<dbReference type="InterPro" id="IPR006553">
    <property type="entry name" value="Leu-rich_rpt_Cys-con_subtyp"/>
</dbReference>
<dbReference type="InterPro" id="IPR011705">
    <property type="entry name" value="BACK"/>
</dbReference>
<dbReference type="Pfam" id="PF00651">
    <property type="entry name" value="BTB"/>
    <property type="match status" value="1"/>
</dbReference>
<evidence type="ECO:0008006" key="7">
    <source>
        <dbReference type="Google" id="ProtNLM"/>
    </source>
</evidence>
<dbReference type="EMBL" id="JBANQN010000010">
    <property type="protein sequence ID" value="KAK6778524.1"/>
    <property type="molecule type" value="Genomic_DNA"/>
</dbReference>
<dbReference type="Gene3D" id="1.25.40.420">
    <property type="match status" value="1"/>
</dbReference>
<evidence type="ECO:0000313" key="5">
    <source>
        <dbReference type="EMBL" id="KAK6778524.1"/>
    </source>
</evidence>
<dbReference type="SUPFAM" id="SSF54695">
    <property type="entry name" value="POZ domain"/>
    <property type="match status" value="1"/>
</dbReference>
<comment type="pathway">
    <text evidence="2">Protein modification; protein ubiquitination.</text>
</comment>
<evidence type="ECO:0000259" key="4">
    <source>
        <dbReference type="Pfam" id="PF07707"/>
    </source>
</evidence>
<dbReference type="InterPro" id="IPR032675">
    <property type="entry name" value="LRR_dom_sf"/>
</dbReference>
<evidence type="ECO:0000256" key="1">
    <source>
        <dbReference type="ARBA" id="ARBA00002668"/>
    </source>
</evidence>
<name>A0AAN8Y429_SOLBU</name>
<feature type="domain" description="BTB" evidence="3">
    <location>
        <begin position="54"/>
        <end position="136"/>
    </location>
</feature>
<dbReference type="GO" id="GO:0031146">
    <property type="term" value="P:SCF-dependent proteasomal ubiquitin-dependent protein catabolic process"/>
    <property type="evidence" value="ECO:0007669"/>
    <property type="project" value="TreeGrafter"/>
</dbReference>
<protein>
    <recommendedName>
        <fullName evidence="7">BTB/POZ domain-containing protein FBL11</fullName>
    </recommendedName>
</protein>
<sequence length="967" mass="108450">MASDVNTADGETVILNCIDSDGSRLDGDHEEIVISTAEVSQWDLTSLAHRPIIKIKANRQRLIQQSSYFHGLLSGSFSESCFDSISIHWDVESLLSMLRFIFGCSMDLTSENFLPLYEASLFFGVDRLLLVCRSWLDYVTSEVRIWPPQLCLEDLVHIWDYGRDNAIDFIPQLTGYLARNFIWMASCDSFHNVPFELLLSCVKQPCLTVDSEKLLCDAILLWLAANTNPSDRLRSTGDARLEILTEIRTNLLSLPFAAGKRRCPFFSKFAERSVDAICSLAASRSFILADILGGGDCNQLRFHLTEYTKILDLSGCPQINLLLLLLNMLPSSNNLDKLLMKKLNQLSLKLERHVDISRIPWETFPVLTFEAVQVVDVSNCPMLHLEAAIEFFSKSFPSLTTLKAAYILTFRTMKLYQLLQRFPLLSDIDLTVDSTPVIPAKVSVISSFPAVMMQISTSPNDETCPDVPAFHFSRQLSNITKLILEGRTDIYDSDLQNIAECCPSLCCINLNACTSITDSGISILILKCVELHSIFVCDTSFGHNCVLSLCRNISRLDAVAMKMADNTNSLAYKLQILHIGGCKGINETYLLELISQTQRIRSLCLRETQLVDNSLYKFSGSSLEMLDVSDTKECFHIILYNNVFQDISMHFEENVKRQQTPTCFLLLNSPRLCVSCHAVGHVVRGNPLLKCLIARGCRHLLLEENDILGNSPVLYYELGGSLGEDGLKLVPTFCPWLETLILYFQVVSDSVVRNILETLKNLQVLALCYCFGEISSLSFQSSVPSLRKLKLERVSTQMTNDDLLILSRNCMNLTELSLVGCKRLNSESQDTISNGWPGLISLHLEDCGEVTAQGVTSLMNCQALEDLLLRHNGLGIDRNFIIRAASKMPLLRKVAVDVCDAKDGDFDLPDFSDRNFLRIVKIARCNLKRRTLGSTKSGTCTTPVHAETLILTWDSRKLSRTVVKERL</sequence>
<dbReference type="PANTHER" id="PTHR13318">
    <property type="entry name" value="PARTNER OF PAIRED, ISOFORM B-RELATED"/>
    <property type="match status" value="1"/>
</dbReference>
<evidence type="ECO:0000256" key="2">
    <source>
        <dbReference type="ARBA" id="ARBA00004906"/>
    </source>
</evidence>
<dbReference type="CDD" id="cd18186">
    <property type="entry name" value="BTB_POZ_ZBTB_KLHL-like"/>
    <property type="match status" value="1"/>
</dbReference>
<dbReference type="PANTHER" id="PTHR13318:SF95">
    <property type="entry name" value="F-BOX PROTEIN YLR352W"/>
    <property type="match status" value="1"/>
</dbReference>
<feature type="domain" description="BACK" evidence="4">
    <location>
        <begin position="174"/>
        <end position="253"/>
    </location>
</feature>
<comment type="caution">
    <text evidence="5">The sequence shown here is derived from an EMBL/GenBank/DDBJ whole genome shotgun (WGS) entry which is preliminary data.</text>
</comment>
<gene>
    <name evidence="5" type="ORF">RDI58_025242</name>
</gene>
<dbReference type="InterPro" id="IPR000210">
    <property type="entry name" value="BTB/POZ_dom"/>
</dbReference>
<dbReference type="InterPro" id="IPR011333">
    <property type="entry name" value="SKP1/BTB/POZ_sf"/>
</dbReference>
<accession>A0AAN8Y429</accession>
<comment type="function">
    <text evidence="1">May act as a substrate-specific adapter of an E3 ubiquitin-protein ligase complex (CUL3-RBX1-BTB) which mediates the ubiquitination and subsequent proteasomal degradation of target proteins.</text>
</comment>
<dbReference type="AlphaFoldDB" id="A0AAN8Y429"/>
<dbReference type="SMART" id="SM00367">
    <property type="entry name" value="LRR_CC"/>
    <property type="match status" value="6"/>
</dbReference>
<evidence type="ECO:0000313" key="6">
    <source>
        <dbReference type="Proteomes" id="UP001371456"/>
    </source>
</evidence>
<evidence type="ECO:0000259" key="3">
    <source>
        <dbReference type="Pfam" id="PF00651"/>
    </source>
</evidence>
<proteinExistence type="predicted"/>
<dbReference type="Gene3D" id="3.30.710.10">
    <property type="entry name" value="Potassium Channel Kv1.1, Chain A"/>
    <property type="match status" value="1"/>
</dbReference>
<dbReference type="Pfam" id="PF07707">
    <property type="entry name" value="BACK"/>
    <property type="match status" value="1"/>
</dbReference>
<dbReference type="Proteomes" id="UP001371456">
    <property type="component" value="Unassembled WGS sequence"/>
</dbReference>
<keyword evidence="6" id="KW-1185">Reference proteome</keyword>
<dbReference type="GO" id="GO:0019005">
    <property type="term" value="C:SCF ubiquitin ligase complex"/>
    <property type="evidence" value="ECO:0007669"/>
    <property type="project" value="TreeGrafter"/>
</dbReference>
<dbReference type="Gene3D" id="3.80.10.10">
    <property type="entry name" value="Ribonuclease Inhibitor"/>
    <property type="match status" value="2"/>
</dbReference>
<reference evidence="5 6" key="1">
    <citation type="submission" date="2024-02" db="EMBL/GenBank/DDBJ databases">
        <title>de novo genome assembly of Solanum bulbocastanum strain 11H21.</title>
        <authorList>
            <person name="Hosaka A.J."/>
        </authorList>
    </citation>
    <scope>NUCLEOTIDE SEQUENCE [LARGE SCALE GENOMIC DNA]</scope>
    <source>
        <tissue evidence="5">Young leaves</tissue>
    </source>
</reference>
<dbReference type="SUPFAM" id="SSF52047">
    <property type="entry name" value="RNI-like"/>
    <property type="match status" value="2"/>
</dbReference>
<organism evidence="5 6">
    <name type="scientific">Solanum bulbocastanum</name>
    <name type="common">Wild potato</name>
    <dbReference type="NCBI Taxonomy" id="147425"/>
    <lineage>
        <taxon>Eukaryota</taxon>
        <taxon>Viridiplantae</taxon>
        <taxon>Streptophyta</taxon>
        <taxon>Embryophyta</taxon>
        <taxon>Tracheophyta</taxon>
        <taxon>Spermatophyta</taxon>
        <taxon>Magnoliopsida</taxon>
        <taxon>eudicotyledons</taxon>
        <taxon>Gunneridae</taxon>
        <taxon>Pentapetalae</taxon>
        <taxon>asterids</taxon>
        <taxon>lamiids</taxon>
        <taxon>Solanales</taxon>
        <taxon>Solanaceae</taxon>
        <taxon>Solanoideae</taxon>
        <taxon>Solaneae</taxon>
        <taxon>Solanum</taxon>
    </lineage>
</organism>